<dbReference type="WBParaSite" id="sdigi.contig126.g4872.t1">
    <property type="protein sequence ID" value="sdigi.contig126.g4872.t1"/>
    <property type="gene ID" value="sdigi.contig126.g4872"/>
</dbReference>
<protein>
    <submittedName>
        <fullName evidence="2">Uncharacterized protein</fullName>
    </submittedName>
</protein>
<organism evidence="1 2">
    <name type="scientific">Setaria digitata</name>
    <dbReference type="NCBI Taxonomy" id="48799"/>
    <lineage>
        <taxon>Eukaryota</taxon>
        <taxon>Metazoa</taxon>
        <taxon>Ecdysozoa</taxon>
        <taxon>Nematoda</taxon>
        <taxon>Chromadorea</taxon>
        <taxon>Rhabditida</taxon>
        <taxon>Spirurina</taxon>
        <taxon>Spiruromorpha</taxon>
        <taxon>Filarioidea</taxon>
        <taxon>Setariidae</taxon>
        <taxon>Setaria</taxon>
    </lineage>
</organism>
<evidence type="ECO:0000313" key="1">
    <source>
        <dbReference type="Proteomes" id="UP000887581"/>
    </source>
</evidence>
<name>A0A915PIU2_9BILA</name>
<reference evidence="2" key="1">
    <citation type="submission" date="2022-11" db="UniProtKB">
        <authorList>
            <consortium name="WormBaseParasite"/>
        </authorList>
    </citation>
    <scope>IDENTIFICATION</scope>
</reference>
<proteinExistence type="predicted"/>
<dbReference type="AlphaFoldDB" id="A0A915PIU2"/>
<dbReference type="Proteomes" id="UP000887581">
    <property type="component" value="Unplaced"/>
</dbReference>
<sequence length="53" mass="5622">MKANLGMSEQGISEKHLSLISLCAAQLSFGLIDDGRGVNQTDVSMNLTNSARV</sequence>
<accession>A0A915PIU2</accession>
<keyword evidence="1" id="KW-1185">Reference proteome</keyword>
<evidence type="ECO:0000313" key="2">
    <source>
        <dbReference type="WBParaSite" id="sdigi.contig126.g4872.t1"/>
    </source>
</evidence>